<evidence type="ECO:0000313" key="2">
    <source>
        <dbReference type="Proteomes" id="UP000325286"/>
    </source>
</evidence>
<dbReference type="AlphaFoldDB" id="A0A5B9QNY0"/>
<keyword evidence="2" id="KW-1185">Reference proteome</keyword>
<sequence length="73" mass="8345">MLFVQRLRHEARVDSRDERCGSHRSAKISLAAMCLCICFAHGHAVHAETAAQMPAEHRRLFEQYCYECHDAAT</sequence>
<evidence type="ECO:0000313" key="1">
    <source>
        <dbReference type="EMBL" id="QEG40807.1"/>
    </source>
</evidence>
<name>A0A5B9QNY0_9BACT</name>
<accession>A0A5B9QNY0</accession>
<reference evidence="1 2" key="1">
    <citation type="submission" date="2019-08" db="EMBL/GenBank/DDBJ databases">
        <title>Deep-cultivation of Planctomycetes and their phenomic and genomic characterization uncovers novel biology.</title>
        <authorList>
            <person name="Wiegand S."/>
            <person name="Jogler M."/>
            <person name="Boedeker C."/>
            <person name="Pinto D."/>
            <person name="Vollmers J."/>
            <person name="Rivas-Marin E."/>
            <person name="Kohn T."/>
            <person name="Peeters S.H."/>
            <person name="Heuer A."/>
            <person name="Rast P."/>
            <person name="Oberbeckmann S."/>
            <person name="Bunk B."/>
            <person name="Jeske O."/>
            <person name="Meyerdierks A."/>
            <person name="Storesund J.E."/>
            <person name="Kallscheuer N."/>
            <person name="Luecker S."/>
            <person name="Lage O.M."/>
            <person name="Pohl T."/>
            <person name="Merkel B.J."/>
            <person name="Hornburger P."/>
            <person name="Mueller R.-W."/>
            <person name="Bruemmer F."/>
            <person name="Labrenz M."/>
            <person name="Spormann A.M."/>
            <person name="Op den Camp H."/>
            <person name="Overmann J."/>
            <person name="Amann R."/>
            <person name="Jetten M.S.M."/>
            <person name="Mascher T."/>
            <person name="Medema M.H."/>
            <person name="Devos D.P."/>
            <person name="Kaster A.-K."/>
            <person name="Ovreas L."/>
            <person name="Rohde M."/>
            <person name="Galperin M.Y."/>
            <person name="Jogler C."/>
        </authorList>
    </citation>
    <scope>NUCLEOTIDE SEQUENCE [LARGE SCALE GENOMIC DNA]</scope>
    <source>
        <strain evidence="1 2">UC8</strain>
    </source>
</reference>
<protein>
    <submittedName>
        <fullName evidence="1">Uncharacterized protein</fullName>
    </submittedName>
</protein>
<dbReference type="KEGG" id="rul:UC8_28250"/>
<proteinExistence type="predicted"/>
<gene>
    <name evidence="1" type="ORF">UC8_28250</name>
</gene>
<dbReference type="Proteomes" id="UP000325286">
    <property type="component" value="Chromosome"/>
</dbReference>
<organism evidence="1 2">
    <name type="scientific">Roseimaritima ulvae</name>
    <dbReference type="NCBI Taxonomy" id="980254"/>
    <lineage>
        <taxon>Bacteria</taxon>
        <taxon>Pseudomonadati</taxon>
        <taxon>Planctomycetota</taxon>
        <taxon>Planctomycetia</taxon>
        <taxon>Pirellulales</taxon>
        <taxon>Pirellulaceae</taxon>
        <taxon>Roseimaritima</taxon>
    </lineage>
</organism>
<dbReference type="RefSeq" id="WP_244952287.1">
    <property type="nucleotide sequence ID" value="NZ_CP042914.1"/>
</dbReference>
<dbReference type="EMBL" id="CP042914">
    <property type="protein sequence ID" value="QEG40807.1"/>
    <property type="molecule type" value="Genomic_DNA"/>
</dbReference>